<proteinExistence type="predicted"/>
<evidence type="ECO:0000313" key="1">
    <source>
        <dbReference type="EMBL" id="EFW21105.1"/>
    </source>
</evidence>
<organism evidence="2">
    <name type="scientific">Coccidioides posadasii (strain RMSCC 757 / Silveira)</name>
    <name type="common">Valley fever fungus</name>
    <dbReference type="NCBI Taxonomy" id="443226"/>
    <lineage>
        <taxon>Eukaryota</taxon>
        <taxon>Fungi</taxon>
        <taxon>Dikarya</taxon>
        <taxon>Ascomycota</taxon>
        <taxon>Pezizomycotina</taxon>
        <taxon>Eurotiomycetes</taxon>
        <taxon>Eurotiomycetidae</taxon>
        <taxon>Onygenales</taxon>
        <taxon>Onygenaceae</taxon>
        <taxon>Coccidioides</taxon>
    </lineage>
</organism>
<dbReference type="HOGENOM" id="CLU_1570481_0_0_1"/>
<sequence>MNPLTILVPLLSASIVRPVSFSLSLSFSLLEFFTRPLLLPLRQVYHVLVLLIRMLLRLEPVYNFFGTAFLFGAIAGYMLHLTLRSAYQMLNIAPSPPEQLLKQKEPAHISVTGSLKEHETDNFEMATLGNEAQRPRWSSGIRPRTRYIYPRWLRRSNDPMGSSILEEDED</sequence>
<keyword evidence="2" id="KW-1185">Reference proteome</keyword>
<dbReference type="VEuPathDB" id="FungiDB:D8B26_002636"/>
<dbReference type="OrthoDB" id="10624179at2759"/>
<dbReference type="Proteomes" id="UP000002497">
    <property type="component" value="Unassembled WGS sequence"/>
</dbReference>
<reference evidence="2" key="2">
    <citation type="submission" date="2010-03" db="EMBL/GenBank/DDBJ databases">
        <title>The genome sequence of Coccidioides posadasii strain Silveira.</title>
        <authorList>
            <consortium name="The Broad Institute Genome Sequencing Center for Infectious Disease"/>
            <person name="Neafsey D."/>
            <person name="Orbach M."/>
            <person name="Henn M.R."/>
            <person name="Cole G.T."/>
            <person name="Galgiani J."/>
            <person name="Gardner M.J."/>
            <person name="Kirkland T.N."/>
            <person name="Taylor J.W."/>
            <person name="Young S.K."/>
            <person name="Zeng Q."/>
            <person name="Koehrsen M."/>
            <person name="Alvarado L."/>
            <person name="Berlin A."/>
            <person name="Borenstein D."/>
            <person name="Chapman S.B."/>
            <person name="Chen Z."/>
            <person name="Engels R."/>
            <person name="Freedman E."/>
            <person name="Gellesch M."/>
            <person name="Goldberg J."/>
            <person name="Griggs A."/>
            <person name="Gujja S."/>
            <person name="Heilman E."/>
            <person name="Heiman D."/>
            <person name="Howarth C."/>
            <person name="Jen D."/>
            <person name="Larson L."/>
            <person name="Mehta T."/>
            <person name="Neiman D."/>
            <person name="Park D."/>
            <person name="Pearson M."/>
            <person name="Richards J."/>
            <person name="Roberts A."/>
            <person name="Saif S."/>
            <person name="Shea T."/>
            <person name="Shenoy N."/>
            <person name="Sisk P."/>
            <person name="Stolte C."/>
            <person name="Sykes S."/>
            <person name="Walk T."/>
            <person name="White J."/>
            <person name="Yandava C."/>
            <person name="Haas B."/>
            <person name="Nusbaum C."/>
            <person name="Birren B."/>
        </authorList>
    </citation>
    <scope>NUCLEOTIDE SEQUENCE [LARGE SCALE GENOMIC DNA]</scope>
    <source>
        <strain evidence="2">RMSCC 757 / Silveira</strain>
    </source>
</reference>
<name>E9CYS8_COCPS</name>
<dbReference type="EMBL" id="GL636488">
    <property type="protein sequence ID" value="EFW21105.1"/>
    <property type="molecule type" value="Genomic_DNA"/>
</dbReference>
<evidence type="ECO:0000313" key="2">
    <source>
        <dbReference type="Proteomes" id="UP000002497"/>
    </source>
</evidence>
<protein>
    <submittedName>
        <fullName evidence="1">Uncharacterized protein</fullName>
    </submittedName>
</protein>
<gene>
    <name evidence="1" type="ORF">CPSG_02948</name>
</gene>
<accession>E9CYS8</accession>
<dbReference type="OMA" id="QKEPAHI"/>
<dbReference type="VEuPathDB" id="FungiDB:CPSG_02948"/>
<reference evidence="2" key="1">
    <citation type="journal article" date="2010" name="Genome Res.">
        <title>Population genomic sequencing of Coccidioides fungi reveals recent hybridization and transposon control.</title>
        <authorList>
            <person name="Neafsey D.E."/>
            <person name="Barker B.M."/>
            <person name="Sharpton T.J."/>
            <person name="Stajich J.E."/>
            <person name="Park D.J."/>
            <person name="Whiston E."/>
            <person name="Hung C.-Y."/>
            <person name="McMahan C."/>
            <person name="White J."/>
            <person name="Sykes S."/>
            <person name="Heiman D."/>
            <person name="Young S."/>
            <person name="Zeng Q."/>
            <person name="Abouelleil A."/>
            <person name="Aftuck L."/>
            <person name="Bessette D."/>
            <person name="Brown A."/>
            <person name="FitzGerald M."/>
            <person name="Lui A."/>
            <person name="Macdonald J.P."/>
            <person name="Priest M."/>
            <person name="Orbach M.J."/>
            <person name="Galgiani J.N."/>
            <person name="Kirkland T.N."/>
            <person name="Cole G.T."/>
            <person name="Birren B.W."/>
            <person name="Henn M.R."/>
            <person name="Taylor J.W."/>
            <person name="Rounsley S.D."/>
        </authorList>
    </citation>
    <scope>NUCLEOTIDE SEQUENCE [LARGE SCALE GENOMIC DNA]</scope>
    <source>
        <strain evidence="2">RMSCC 757 / Silveira</strain>
    </source>
</reference>
<dbReference type="AlphaFoldDB" id="E9CYS8"/>